<accession>A0ABW3K1P4</accession>
<dbReference type="Proteomes" id="UP001597112">
    <property type="component" value="Unassembled WGS sequence"/>
</dbReference>
<dbReference type="InterPro" id="IPR025630">
    <property type="entry name" value="DUF4288"/>
</dbReference>
<comment type="caution">
    <text evidence="1">The sequence shown here is derived from an EMBL/GenBank/DDBJ whole genome shotgun (WGS) entry which is preliminary data.</text>
</comment>
<evidence type="ECO:0000313" key="2">
    <source>
        <dbReference type="Proteomes" id="UP001597112"/>
    </source>
</evidence>
<organism evidence="1 2">
    <name type="scientific">Ohtaekwangia kribbensis</name>
    <dbReference type="NCBI Taxonomy" id="688913"/>
    <lineage>
        <taxon>Bacteria</taxon>
        <taxon>Pseudomonadati</taxon>
        <taxon>Bacteroidota</taxon>
        <taxon>Cytophagia</taxon>
        <taxon>Cytophagales</taxon>
        <taxon>Fulvivirgaceae</taxon>
        <taxon>Ohtaekwangia</taxon>
    </lineage>
</organism>
<proteinExistence type="predicted"/>
<dbReference type="Pfam" id="PF14119">
    <property type="entry name" value="DUF4288"/>
    <property type="match status" value="1"/>
</dbReference>
<sequence>MNWYIAKIVFGITAENKDTKQFDEQLRLIEAETQEEAFLKARMIGLSEEDSFVNDKNKMVKWEFINVAELMHIKRLEDGVEVYSRIHEMDEAKSYVNFIHQKAMALRLNAMPLF</sequence>
<dbReference type="RefSeq" id="WP_377577611.1">
    <property type="nucleotide sequence ID" value="NZ_JBHTKA010000001.1"/>
</dbReference>
<gene>
    <name evidence="1" type="ORF">ACFQ21_08485</name>
</gene>
<keyword evidence="2" id="KW-1185">Reference proteome</keyword>
<evidence type="ECO:0000313" key="1">
    <source>
        <dbReference type="EMBL" id="MFD0999341.1"/>
    </source>
</evidence>
<name>A0ABW3K1P4_9BACT</name>
<reference evidence="2" key="1">
    <citation type="journal article" date="2019" name="Int. J. Syst. Evol. Microbiol.">
        <title>The Global Catalogue of Microorganisms (GCM) 10K type strain sequencing project: providing services to taxonomists for standard genome sequencing and annotation.</title>
        <authorList>
            <consortium name="The Broad Institute Genomics Platform"/>
            <consortium name="The Broad Institute Genome Sequencing Center for Infectious Disease"/>
            <person name="Wu L."/>
            <person name="Ma J."/>
        </authorList>
    </citation>
    <scope>NUCLEOTIDE SEQUENCE [LARGE SCALE GENOMIC DNA]</scope>
    <source>
        <strain evidence="2">CCUG 58938</strain>
    </source>
</reference>
<protein>
    <submittedName>
        <fullName evidence="1">DUF4288 domain-containing protein</fullName>
    </submittedName>
</protein>
<dbReference type="EMBL" id="JBHTKA010000001">
    <property type="protein sequence ID" value="MFD0999341.1"/>
    <property type="molecule type" value="Genomic_DNA"/>
</dbReference>